<sequence>MPRCSVMTARNRDVYLLYLLIKLKKQTANGHLTPKSDIYTFDGVLLELLMGRKSLDKSRPAREQNHHKAAMLLLHRWIDEINFLL</sequence>
<dbReference type="EMBL" id="AYRZ02000006">
    <property type="protein sequence ID" value="PHT78973.1"/>
    <property type="molecule type" value="Genomic_DNA"/>
</dbReference>
<gene>
    <name evidence="1" type="ORF">T459_17025</name>
</gene>
<organism evidence="1 2">
    <name type="scientific">Capsicum annuum</name>
    <name type="common">Capsicum pepper</name>
    <dbReference type="NCBI Taxonomy" id="4072"/>
    <lineage>
        <taxon>Eukaryota</taxon>
        <taxon>Viridiplantae</taxon>
        <taxon>Streptophyta</taxon>
        <taxon>Embryophyta</taxon>
        <taxon>Tracheophyta</taxon>
        <taxon>Spermatophyta</taxon>
        <taxon>Magnoliopsida</taxon>
        <taxon>eudicotyledons</taxon>
        <taxon>Gunneridae</taxon>
        <taxon>Pentapetalae</taxon>
        <taxon>asterids</taxon>
        <taxon>lamiids</taxon>
        <taxon>Solanales</taxon>
        <taxon>Solanaceae</taxon>
        <taxon>Solanoideae</taxon>
        <taxon>Capsiceae</taxon>
        <taxon>Capsicum</taxon>
    </lineage>
</organism>
<evidence type="ECO:0000313" key="2">
    <source>
        <dbReference type="Proteomes" id="UP000222542"/>
    </source>
</evidence>
<reference evidence="1 2" key="2">
    <citation type="journal article" date="2017" name="Genome Biol.">
        <title>New reference genome sequences of hot pepper reveal the massive evolution of plant disease-resistance genes by retroduplication.</title>
        <authorList>
            <person name="Kim S."/>
            <person name="Park J."/>
            <person name="Yeom S.I."/>
            <person name="Kim Y.M."/>
            <person name="Seo E."/>
            <person name="Kim K.T."/>
            <person name="Kim M.S."/>
            <person name="Lee J.M."/>
            <person name="Cheong K."/>
            <person name="Shin H.S."/>
            <person name="Kim S.B."/>
            <person name="Han K."/>
            <person name="Lee J."/>
            <person name="Park M."/>
            <person name="Lee H.A."/>
            <person name="Lee H.Y."/>
            <person name="Lee Y."/>
            <person name="Oh S."/>
            <person name="Lee J.H."/>
            <person name="Choi E."/>
            <person name="Choi E."/>
            <person name="Lee S.E."/>
            <person name="Jeon J."/>
            <person name="Kim H."/>
            <person name="Choi G."/>
            <person name="Song H."/>
            <person name="Lee J."/>
            <person name="Lee S.C."/>
            <person name="Kwon J.K."/>
            <person name="Lee H.Y."/>
            <person name="Koo N."/>
            <person name="Hong Y."/>
            <person name="Kim R.W."/>
            <person name="Kang W.H."/>
            <person name="Huh J.H."/>
            <person name="Kang B.C."/>
            <person name="Yang T.J."/>
            <person name="Lee Y.H."/>
            <person name="Bennetzen J.L."/>
            <person name="Choi D."/>
        </authorList>
    </citation>
    <scope>NUCLEOTIDE SEQUENCE [LARGE SCALE GENOMIC DNA]</scope>
    <source>
        <strain evidence="2">cv. CM334</strain>
    </source>
</reference>
<keyword evidence="2" id="KW-1185">Reference proteome</keyword>
<dbReference type="Gramene" id="PHT78973">
    <property type="protein sequence ID" value="PHT78973"/>
    <property type="gene ID" value="T459_17025"/>
</dbReference>
<reference evidence="1 2" key="1">
    <citation type="journal article" date="2014" name="Nat. Genet.">
        <title>Genome sequence of the hot pepper provides insights into the evolution of pungency in Capsicum species.</title>
        <authorList>
            <person name="Kim S."/>
            <person name="Park M."/>
            <person name="Yeom S.I."/>
            <person name="Kim Y.M."/>
            <person name="Lee J.M."/>
            <person name="Lee H.A."/>
            <person name="Seo E."/>
            <person name="Choi J."/>
            <person name="Cheong K."/>
            <person name="Kim K.T."/>
            <person name="Jung K."/>
            <person name="Lee G.W."/>
            <person name="Oh S.K."/>
            <person name="Bae C."/>
            <person name="Kim S.B."/>
            <person name="Lee H.Y."/>
            <person name="Kim S.Y."/>
            <person name="Kim M.S."/>
            <person name="Kang B.C."/>
            <person name="Jo Y.D."/>
            <person name="Yang H.B."/>
            <person name="Jeong H.J."/>
            <person name="Kang W.H."/>
            <person name="Kwon J.K."/>
            <person name="Shin C."/>
            <person name="Lim J.Y."/>
            <person name="Park J.H."/>
            <person name="Huh J.H."/>
            <person name="Kim J.S."/>
            <person name="Kim B.D."/>
            <person name="Cohen O."/>
            <person name="Paran I."/>
            <person name="Suh M.C."/>
            <person name="Lee S.B."/>
            <person name="Kim Y.K."/>
            <person name="Shin Y."/>
            <person name="Noh S.J."/>
            <person name="Park J."/>
            <person name="Seo Y.S."/>
            <person name="Kwon S.Y."/>
            <person name="Kim H.A."/>
            <person name="Park J.M."/>
            <person name="Kim H.J."/>
            <person name="Choi S.B."/>
            <person name="Bosland P.W."/>
            <person name="Reeves G."/>
            <person name="Jo S.H."/>
            <person name="Lee B.W."/>
            <person name="Cho H.T."/>
            <person name="Choi H.S."/>
            <person name="Lee M.S."/>
            <person name="Yu Y."/>
            <person name="Do Choi Y."/>
            <person name="Park B.S."/>
            <person name="van Deynze A."/>
            <person name="Ashrafi H."/>
            <person name="Hill T."/>
            <person name="Kim W.T."/>
            <person name="Pai H.S."/>
            <person name="Ahn H.K."/>
            <person name="Yeam I."/>
            <person name="Giovannoni J.J."/>
            <person name="Rose J.K."/>
            <person name="Sorensen I."/>
            <person name="Lee S.J."/>
            <person name="Kim R.W."/>
            <person name="Choi I.Y."/>
            <person name="Choi B.S."/>
            <person name="Lim J.S."/>
            <person name="Lee Y.H."/>
            <person name="Choi D."/>
        </authorList>
    </citation>
    <scope>NUCLEOTIDE SEQUENCE [LARGE SCALE GENOMIC DNA]</scope>
    <source>
        <strain evidence="2">cv. CM334</strain>
    </source>
</reference>
<protein>
    <submittedName>
        <fullName evidence="1">Uncharacterized protein</fullName>
    </submittedName>
</protein>
<name>A0A2G2ZAD3_CAPAN</name>
<dbReference type="STRING" id="4072.A0A2G2ZAD3"/>
<accession>A0A2G2ZAD3</accession>
<evidence type="ECO:0000313" key="1">
    <source>
        <dbReference type="EMBL" id="PHT78973.1"/>
    </source>
</evidence>
<dbReference type="Proteomes" id="UP000222542">
    <property type="component" value="Unassembled WGS sequence"/>
</dbReference>
<comment type="caution">
    <text evidence="1">The sequence shown here is derived from an EMBL/GenBank/DDBJ whole genome shotgun (WGS) entry which is preliminary data.</text>
</comment>
<dbReference type="AlphaFoldDB" id="A0A2G2ZAD3"/>
<proteinExistence type="predicted"/>